<proteinExistence type="predicted"/>
<reference evidence="2" key="1">
    <citation type="submission" date="2025-08" db="UniProtKB">
        <authorList>
            <consortium name="RefSeq"/>
        </authorList>
    </citation>
    <scope>IDENTIFICATION</scope>
    <source>
        <tissue evidence="2">Whole body</tissue>
    </source>
</reference>
<protein>
    <submittedName>
        <fullName evidence="2">Uncharacterized protein LOC113404339</fullName>
    </submittedName>
</protein>
<name>A0A8B8IWM8_VANTA</name>
<dbReference type="GeneID" id="113404339"/>
<accession>A0A8B8IWM8</accession>
<dbReference type="OrthoDB" id="6924245at2759"/>
<evidence type="ECO:0000313" key="1">
    <source>
        <dbReference type="Proteomes" id="UP001652626"/>
    </source>
</evidence>
<dbReference type="RefSeq" id="XP_026500992.1">
    <property type="nucleotide sequence ID" value="XM_026645207.2"/>
</dbReference>
<dbReference type="Gene3D" id="2.40.10.10">
    <property type="entry name" value="Trypsin-like serine proteases"/>
    <property type="match status" value="1"/>
</dbReference>
<dbReference type="SUPFAM" id="SSF50494">
    <property type="entry name" value="Trypsin-like serine proteases"/>
    <property type="match status" value="1"/>
</dbReference>
<keyword evidence="1" id="KW-1185">Reference proteome</keyword>
<gene>
    <name evidence="2" type="primary">LOC113404339</name>
</gene>
<dbReference type="OMA" id="IEFRFYF"/>
<dbReference type="InterPro" id="IPR043504">
    <property type="entry name" value="Peptidase_S1_PA_chymotrypsin"/>
</dbReference>
<dbReference type="InterPro" id="IPR009003">
    <property type="entry name" value="Peptidase_S1_PA"/>
</dbReference>
<evidence type="ECO:0000313" key="2">
    <source>
        <dbReference type="RefSeq" id="XP_026500992.1"/>
    </source>
</evidence>
<dbReference type="Proteomes" id="UP001652626">
    <property type="component" value="Chromosome 17"/>
</dbReference>
<dbReference type="AlphaFoldDB" id="A0A8B8IWM8"/>
<sequence>MSDETGEVEKEMLKMNYMANQECAEFYFQHKLNHKLMSPKNPLCAVSTQTRPCVWDGGAALVTRQSWGYWTLLGFSVRGPGCGAPTRFLYIHDYLQWIDEIISYVPHTLREEDQALIFRRVSPIKLIMYNAKLQIPKEIGACDRTTRGAVLYKDNSELLVNKNFAQGFFFMSMAQVAQVNCATIVLDVSSRTNAAVWIEHHCHRDYTGDRQGAYFKDVRPRDCFVYFKSVTFIEFRFYFSFKATLEVTLFGKEELPKFIPNPYPVTESTYNWLPTYSYLRDKWFVPGTSWWWNM</sequence>
<organism evidence="1 2">
    <name type="scientific">Vanessa tameamea</name>
    <name type="common">Kamehameha butterfly</name>
    <dbReference type="NCBI Taxonomy" id="334116"/>
    <lineage>
        <taxon>Eukaryota</taxon>
        <taxon>Metazoa</taxon>
        <taxon>Ecdysozoa</taxon>
        <taxon>Arthropoda</taxon>
        <taxon>Hexapoda</taxon>
        <taxon>Insecta</taxon>
        <taxon>Pterygota</taxon>
        <taxon>Neoptera</taxon>
        <taxon>Endopterygota</taxon>
        <taxon>Lepidoptera</taxon>
        <taxon>Glossata</taxon>
        <taxon>Ditrysia</taxon>
        <taxon>Papilionoidea</taxon>
        <taxon>Nymphalidae</taxon>
        <taxon>Nymphalinae</taxon>
        <taxon>Vanessa</taxon>
    </lineage>
</organism>